<protein>
    <recommendedName>
        <fullName evidence="1">RESC1/2 CYTH-like domain-containing protein</fullName>
    </recommendedName>
</protein>
<organism evidence="3 4">
    <name type="scientific">Strigomonas culicis</name>
    <dbReference type="NCBI Taxonomy" id="28005"/>
    <lineage>
        <taxon>Eukaryota</taxon>
        <taxon>Discoba</taxon>
        <taxon>Euglenozoa</taxon>
        <taxon>Kinetoplastea</taxon>
        <taxon>Metakinetoplastina</taxon>
        <taxon>Trypanosomatida</taxon>
        <taxon>Trypanosomatidae</taxon>
        <taxon>Strigomonadinae</taxon>
        <taxon>Strigomonas</taxon>
    </lineage>
</organism>
<reference evidence="3 4" key="1">
    <citation type="journal article" date="2013" name="PLoS ONE">
        <title>Predicting the Proteins of Angomonas deanei, Strigomonas culicis and Their Respective Endosymbionts Reveals New Aspects of the Trypanosomatidae Family.</title>
        <authorList>
            <person name="Motta M.C."/>
            <person name="Martins A.C."/>
            <person name="de Souza S.S."/>
            <person name="Catta-Preta C.M."/>
            <person name="Silva R."/>
            <person name="Klein C.C."/>
            <person name="de Almeida L.G."/>
            <person name="de Lima Cunha O."/>
            <person name="Ciapina L.P."/>
            <person name="Brocchi M."/>
            <person name="Colabardini A.C."/>
            <person name="de Araujo Lima B."/>
            <person name="Machado C.R."/>
            <person name="de Almeida Soares C.M."/>
            <person name="Probst C.M."/>
            <person name="de Menezes C.B."/>
            <person name="Thompson C.E."/>
            <person name="Bartholomeu D.C."/>
            <person name="Gradia D.F."/>
            <person name="Pavoni D.P."/>
            <person name="Grisard E.C."/>
            <person name="Fantinatti-Garboggini F."/>
            <person name="Marchini F.K."/>
            <person name="Rodrigues-Luiz G.F."/>
            <person name="Wagner G."/>
            <person name="Goldman G.H."/>
            <person name="Fietto J.L."/>
            <person name="Elias M.C."/>
            <person name="Goldman M.H."/>
            <person name="Sagot M.F."/>
            <person name="Pereira M."/>
            <person name="Stoco P.H."/>
            <person name="de Mendonca-Neto R.P."/>
            <person name="Teixeira S.M."/>
            <person name="Maciel T.E."/>
            <person name="de Oliveira Mendes T.A."/>
            <person name="Urmenyi T.P."/>
            <person name="de Souza W."/>
            <person name="Schenkman S."/>
            <person name="de Vasconcelos A.T."/>
        </authorList>
    </citation>
    <scope>NUCLEOTIDE SEQUENCE [LARGE SCALE GENOMIC DNA]</scope>
</reference>
<dbReference type="InterPro" id="IPR057320">
    <property type="entry name" value="RESC1_2_CYTH-like_dom"/>
</dbReference>
<dbReference type="AlphaFoldDB" id="S9VMS0"/>
<keyword evidence="4" id="KW-1185">Reference proteome</keyword>
<dbReference type="EMBL" id="ATMH01005104">
    <property type="protein sequence ID" value="EPY28476.1"/>
    <property type="molecule type" value="Genomic_DNA"/>
</dbReference>
<dbReference type="Proteomes" id="UP000015354">
    <property type="component" value="Unassembled WGS sequence"/>
</dbReference>
<dbReference type="OrthoDB" id="276578at2759"/>
<evidence type="ECO:0000259" key="1">
    <source>
        <dbReference type="Pfam" id="PF25477"/>
    </source>
</evidence>
<name>S9VMS0_9TRYP</name>
<gene>
    <name evidence="3" type="ORF">STCU_05104</name>
    <name evidence="2" type="ORF">STCU_06811</name>
</gene>
<reference evidence="3" key="2">
    <citation type="submission" date="2013-03" db="EMBL/GenBank/DDBJ databases">
        <authorList>
            <person name="Motta M.C.M."/>
            <person name="Martins A.C.A."/>
            <person name="Preta C.M.C.C."/>
            <person name="Silva R."/>
            <person name="de Souza S.S."/>
            <person name="Klein C.C."/>
            <person name="de Almeida L.G.P."/>
            <person name="Cunha O.L."/>
            <person name="Colabardini A.C."/>
            <person name="Lima B.A."/>
            <person name="Machado C.R."/>
            <person name="Soares C.M.A."/>
            <person name="de Menezes C.B.A."/>
            <person name="Bartolomeu D.C."/>
            <person name="Grisard E.C."/>
            <person name="Fantinatti-Garboggini F."/>
            <person name="Rodrigues-Luiz G.F."/>
            <person name="Wagner G."/>
            <person name="Goldman G.H."/>
            <person name="Fietto J.L.R."/>
            <person name="Ciapina L.P."/>
            <person name="Brocchi M."/>
            <person name="Elias M.C."/>
            <person name="Goldman M.H.S."/>
            <person name="Sagot M.-F."/>
            <person name="Pereira M."/>
            <person name="Stoco P.H."/>
            <person name="Teixeira S.M.R."/>
            <person name="de Mendonca-Neto R.P."/>
            <person name="Maciel T.E.F."/>
            <person name="Mendes T.A.O."/>
            <person name="Urmenyi T.P."/>
            <person name="Teixeira M.M.G."/>
            <person name="de Camargo E.F.P."/>
            <person name="de Sousa W."/>
            <person name="Schenkman S."/>
            <person name="de Vasconcelos A.T.R."/>
        </authorList>
    </citation>
    <scope>NUCLEOTIDE SEQUENCE</scope>
</reference>
<proteinExistence type="predicted"/>
<feature type="domain" description="RESC1/2 CYTH-like" evidence="1">
    <location>
        <begin position="1"/>
        <end position="292"/>
    </location>
</feature>
<evidence type="ECO:0000313" key="3">
    <source>
        <dbReference type="EMBL" id="EPY28476.1"/>
    </source>
</evidence>
<sequence>MHNLQLDGELTCAFGKFFVTARDGGGAAAARSSAFVKGEVLSSYTAQQRLQLHQSFRFVETLPDAAVPIAEDFLRREQFTLLPAAGGRAGDARVTFEGKIKRATDELAFELSEDGAQLLSLHQRWVALQQSFLQAEDGGLDLRVALRSRPALSRAEVALYTPTAEGNRIIELVAEDVSDVLPPEKGQVVYLSENSTRTFEKVLPLPLPQGLAPAGGGGGVSPYVLQVTETRRQPLIVLYDHEEDPRIEYTFRVALQNTSAAGGASPMIDIRSLGTEMLAIAERFREALNGAFVEAYGCTPIA</sequence>
<accession>S9VMS0</accession>
<evidence type="ECO:0000313" key="4">
    <source>
        <dbReference type="Proteomes" id="UP000015354"/>
    </source>
</evidence>
<dbReference type="Pfam" id="PF25477">
    <property type="entry name" value="RESC1_2"/>
    <property type="match status" value="1"/>
</dbReference>
<evidence type="ECO:0000313" key="2">
    <source>
        <dbReference type="EMBL" id="EPY25163.1"/>
    </source>
</evidence>
<comment type="caution">
    <text evidence="3">The sequence shown here is derived from an EMBL/GenBank/DDBJ whole genome shotgun (WGS) entry which is preliminary data.</text>
</comment>
<dbReference type="EMBL" id="ATMH01006811">
    <property type="protein sequence ID" value="EPY25163.1"/>
    <property type="molecule type" value="Genomic_DNA"/>
</dbReference>